<sequence length="383" mass="41900">MVVHDSFFVRPPFLVALSPKLRTSAGHCTPLFAVMHSKASGKRAKCCARGQTMALKRSPHQRSNSLRVPKSPKSKLPIPQSKVSSPYHRPQGRDAWWIALSGANCECFWLNLDGNLQIFRPAKAHPIHARPHPPTSRQRRRVPRPKVWRPSAPSVDPTDDGHRPPRATPKLTAPLTAVTAQAAPKTATVTKLTMAPTSFAFFERRARRMLDTAAYACKSLNRNADADSMRRLRLSQARIISQKTLRKGLPLPAIDLSLRAAARISSVWYTTNSANATFNPEEFTVSGSPGPESSSTPVSETEQQRQQQQQQPDPATGSPQSERQPPEQQSSSASTTAASPADSATGEADPVAQGGQGQANGNDVRERQRRRSSDDETPPNPQE</sequence>
<feature type="region of interest" description="Disordered" evidence="1">
    <location>
        <begin position="126"/>
        <end position="172"/>
    </location>
</feature>
<dbReference type="EMBL" id="MNPL01008880">
    <property type="protein sequence ID" value="OQR74008.1"/>
    <property type="molecule type" value="Genomic_DNA"/>
</dbReference>
<proteinExistence type="predicted"/>
<protein>
    <submittedName>
        <fullName evidence="2">Uncharacterized protein</fullName>
    </submittedName>
</protein>
<comment type="caution">
    <text evidence="2">The sequence shown here is derived from an EMBL/GenBank/DDBJ whole genome shotgun (WGS) entry which is preliminary data.</text>
</comment>
<evidence type="ECO:0000256" key="1">
    <source>
        <dbReference type="SAM" id="MobiDB-lite"/>
    </source>
</evidence>
<organism evidence="2 3">
    <name type="scientific">Tropilaelaps mercedesae</name>
    <dbReference type="NCBI Taxonomy" id="418985"/>
    <lineage>
        <taxon>Eukaryota</taxon>
        <taxon>Metazoa</taxon>
        <taxon>Ecdysozoa</taxon>
        <taxon>Arthropoda</taxon>
        <taxon>Chelicerata</taxon>
        <taxon>Arachnida</taxon>
        <taxon>Acari</taxon>
        <taxon>Parasitiformes</taxon>
        <taxon>Mesostigmata</taxon>
        <taxon>Gamasina</taxon>
        <taxon>Dermanyssoidea</taxon>
        <taxon>Laelapidae</taxon>
        <taxon>Tropilaelaps</taxon>
    </lineage>
</organism>
<dbReference type="InParanoid" id="A0A1V9XKX5"/>
<name>A0A1V9XKX5_9ACAR</name>
<keyword evidence="3" id="KW-1185">Reference proteome</keyword>
<accession>A0A1V9XKX5</accession>
<feature type="compositionally biased region" description="Low complexity" evidence="1">
    <location>
        <begin position="284"/>
        <end position="311"/>
    </location>
</feature>
<evidence type="ECO:0000313" key="2">
    <source>
        <dbReference type="EMBL" id="OQR74008.1"/>
    </source>
</evidence>
<feature type="compositionally biased region" description="Basic residues" evidence="1">
    <location>
        <begin position="126"/>
        <end position="147"/>
    </location>
</feature>
<dbReference type="AlphaFoldDB" id="A0A1V9XKX5"/>
<reference evidence="2 3" key="1">
    <citation type="journal article" date="2017" name="Gigascience">
        <title>Draft genome of the honey bee ectoparasitic mite, Tropilaelaps mercedesae, is shaped by the parasitic life history.</title>
        <authorList>
            <person name="Dong X."/>
            <person name="Armstrong S.D."/>
            <person name="Xia D."/>
            <person name="Makepeace B.L."/>
            <person name="Darby A.C."/>
            <person name="Kadowaki T."/>
        </authorList>
    </citation>
    <scope>NUCLEOTIDE SEQUENCE [LARGE SCALE GENOMIC DNA]</scope>
    <source>
        <strain evidence="2">Wuxi-XJTLU</strain>
    </source>
</reference>
<gene>
    <name evidence="2" type="ORF">BIW11_01039</name>
</gene>
<feature type="region of interest" description="Disordered" evidence="1">
    <location>
        <begin position="279"/>
        <end position="383"/>
    </location>
</feature>
<evidence type="ECO:0000313" key="3">
    <source>
        <dbReference type="Proteomes" id="UP000192247"/>
    </source>
</evidence>
<feature type="compositionally biased region" description="Low complexity" evidence="1">
    <location>
        <begin position="318"/>
        <end position="345"/>
    </location>
</feature>
<feature type="compositionally biased region" description="Basic and acidic residues" evidence="1">
    <location>
        <begin position="363"/>
        <end position="374"/>
    </location>
</feature>
<feature type="region of interest" description="Disordered" evidence="1">
    <location>
        <begin position="52"/>
        <end position="89"/>
    </location>
</feature>
<dbReference type="Proteomes" id="UP000192247">
    <property type="component" value="Unassembled WGS sequence"/>
</dbReference>